<dbReference type="RefSeq" id="WP_205157070.1">
    <property type="nucleotide sequence ID" value="NZ_JAFEUM010000001.1"/>
</dbReference>
<feature type="chain" id="PRO_5046266670" evidence="1">
    <location>
        <begin position="19"/>
        <end position="211"/>
    </location>
</feature>
<comment type="caution">
    <text evidence="2">The sequence shown here is derived from an EMBL/GenBank/DDBJ whole genome shotgun (WGS) entry which is preliminary data.</text>
</comment>
<organism evidence="2 3">
    <name type="scientific">Vibrio ulleungensis</name>
    <dbReference type="NCBI Taxonomy" id="2807619"/>
    <lineage>
        <taxon>Bacteria</taxon>
        <taxon>Pseudomonadati</taxon>
        <taxon>Pseudomonadota</taxon>
        <taxon>Gammaproteobacteria</taxon>
        <taxon>Vibrionales</taxon>
        <taxon>Vibrionaceae</taxon>
        <taxon>Vibrio</taxon>
    </lineage>
</organism>
<dbReference type="Proteomes" id="UP000809621">
    <property type="component" value="Unassembled WGS sequence"/>
</dbReference>
<dbReference type="InterPro" id="IPR021727">
    <property type="entry name" value="DUF3299"/>
</dbReference>
<dbReference type="EMBL" id="JAFEUM010000001">
    <property type="protein sequence ID" value="MBM7035471.1"/>
    <property type="molecule type" value="Genomic_DNA"/>
</dbReference>
<reference evidence="2 3" key="1">
    <citation type="submission" date="2021-02" db="EMBL/GenBank/DDBJ databases">
        <authorList>
            <person name="Park J.-S."/>
        </authorList>
    </citation>
    <scope>NUCLEOTIDE SEQUENCE [LARGE SCALE GENOMIC DNA]</scope>
    <source>
        <strain evidence="2 3">188UL20-2</strain>
    </source>
</reference>
<protein>
    <submittedName>
        <fullName evidence="2">DUF3299 domain-containing protein</fullName>
    </submittedName>
</protein>
<keyword evidence="1" id="KW-0732">Signal</keyword>
<evidence type="ECO:0000256" key="1">
    <source>
        <dbReference type="SAM" id="SignalP"/>
    </source>
</evidence>
<accession>A0ABS2HEF8</accession>
<feature type="signal peptide" evidence="1">
    <location>
        <begin position="1"/>
        <end position="18"/>
    </location>
</feature>
<sequence>MKKLAILASLLVAFHSFAATQLQWEDLRPDVSNIKDPFMELSRDQLFDLGRIARLDMKETLTEEEQLERKSLNDDLESQGIDVEYLFGIRAAVSEQRRIAATVPKASLNGEKVRVPGFITPIQFDDNKITQFFIVPSGGACVHTPPPPPNQIILVDYPQGYELTSMYTPVWIEGTLNVEANVQDVMYSDGANGIESAYTMDADKIEIYTVQ</sequence>
<evidence type="ECO:0000313" key="3">
    <source>
        <dbReference type="Proteomes" id="UP000809621"/>
    </source>
</evidence>
<keyword evidence="3" id="KW-1185">Reference proteome</keyword>
<dbReference type="Pfam" id="PF11736">
    <property type="entry name" value="DUF3299"/>
    <property type="match status" value="1"/>
</dbReference>
<evidence type="ECO:0000313" key="2">
    <source>
        <dbReference type="EMBL" id="MBM7035471.1"/>
    </source>
</evidence>
<gene>
    <name evidence="2" type="ORF">JQC93_03545</name>
</gene>
<proteinExistence type="predicted"/>
<name>A0ABS2HEF8_9VIBR</name>
<dbReference type="Gene3D" id="2.40.50.870">
    <property type="entry name" value="Protein of unknown function (DUF3299)"/>
    <property type="match status" value="1"/>
</dbReference>